<protein>
    <submittedName>
        <fullName evidence="2">Hypothetical secreted protein</fullName>
    </submittedName>
</protein>
<organism evidence="2">
    <name type="scientific">Ornithodoros coriaceus</name>
    <name type="common">Soft tick</name>
    <name type="synonym">Argasid tick</name>
    <dbReference type="NCBI Taxonomy" id="92741"/>
    <lineage>
        <taxon>Eukaryota</taxon>
        <taxon>Metazoa</taxon>
        <taxon>Ecdysozoa</taxon>
        <taxon>Arthropoda</taxon>
        <taxon>Chelicerata</taxon>
        <taxon>Arachnida</taxon>
        <taxon>Acari</taxon>
        <taxon>Parasitiformes</taxon>
        <taxon>Ixodida</taxon>
        <taxon>Ixodoidea</taxon>
        <taxon>Argasidae</taxon>
        <taxon>Ornithodorinae</taxon>
        <taxon>Ornithodoros</taxon>
    </lineage>
</organism>
<keyword evidence="1" id="KW-0732">Signal</keyword>
<reference evidence="2" key="1">
    <citation type="journal article" date="2008" name="J. Proteomics">
        <title>An insight into the salivary transcriptome and proteome of the soft tick and vector of epizootic bovine abortion, Ornithodoros coriaceus.</title>
        <authorList>
            <person name="Francischetti I.M."/>
            <person name="Meng Z."/>
            <person name="Mans B.J."/>
            <person name="Gudderra N."/>
            <person name="Hall M."/>
            <person name="Veenstra T.D."/>
            <person name="Pham V.M."/>
            <person name="Kotsyfakis M."/>
            <person name="Ribeiro J.M."/>
        </authorList>
    </citation>
    <scope>NUCLEOTIDE SEQUENCE</scope>
    <source>
        <tissue evidence="2">Salivary glands</tissue>
    </source>
</reference>
<accession>B2D2E0</accession>
<feature type="chain" id="PRO_5002775397" evidence="1">
    <location>
        <begin position="22"/>
        <end position="72"/>
    </location>
</feature>
<name>B2D2E0_ORNCO</name>
<feature type="signal peptide" evidence="1">
    <location>
        <begin position="1"/>
        <end position="21"/>
    </location>
</feature>
<evidence type="ECO:0000313" key="2">
    <source>
        <dbReference type="EMBL" id="ACB70381.1"/>
    </source>
</evidence>
<reference evidence="2" key="2">
    <citation type="submission" date="2008-03" db="EMBL/GenBank/DDBJ databases">
        <authorList>
            <person name="Li K.S."/>
            <person name="Guan Y."/>
            <person name="Wang J."/>
            <person name="Smith G.J.D."/>
            <person name="Xu K.M."/>
            <person name="Duan L."/>
            <person name="Rahardjo A.P."/>
            <person name="Puthavathana P."/>
            <person name="Buranathai C."/>
            <person name="Nguyen T.D."/>
            <person name="Estoepangestie A.T.S."/>
            <person name="Chaisingh A."/>
            <person name="Auewarakul P."/>
            <person name="Long H.T."/>
            <person name="Hanh N.T.H."/>
            <person name="Lim W."/>
            <person name="Webby R.J."/>
            <person name="Poon L.L.M."/>
            <person name="Chen H."/>
            <person name="Shortridge K.F."/>
            <person name="Yuen K.Y."/>
            <person name="Webster R.G."/>
            <person name="Peiris J.S.M."/>
        </authorList>
    </citation>
    <scope>NUCLEOTIDE SEQUENCE</scope>
    <source>
        <tissue evidence="2">Salivary glands</tissue>
    </source>
</reference>
<dbReference type="AlphaFoldDB" id="B2D2E0"/>
<evidence type="ECO:0000256" key="1">
    <source>
        <dbReference type="SAM" id="SignalP"/>
    </source>
</evidence>
<proteinExistence type="evidence at transcript level"/>
<dbReference type="EMBL" id="EU574874">
    <property type="protein sequence ID" value="ACB70381.1"/>
    <property type="molecule type" value="mRNA"/>
</dbReference>
<sequence length="72" mass="7991">MQFSACLLLSWVLLQNLSARGSFFFSPPPKGLGPFFQRGFAPLFCRKGMLRVSGQKRGNQRKLICGNGGQKN</sequence>